<accession>A0A7W6BQL6</accession>
<evidence type="ECO:0000313" key="4">
    <source>
        <dbReference type="Proteomes" id="UP000531216"/>
    </source>
</evidence>
<name>A0A7W6BQL6_9HYPH</name>
<feature type="transmembrane region" description="Helical" evidence="2">
    <location>
        <begin position="68"/>
        <end position="89"/>
    </location>
</feature>
<evidence type="ECO:0000313" key="3">
    <source>
        <dbReference type="EMBL" id="MBB3936276.1"/>
    </source>
</evidence>
<dbReference type="InterPro" id="IPR024399">
    <property type="entry name" value="DUF2628"/>
</dbReference>
<gene>
    <name evidence="3" type="ORF">GGR05_002426</name>
</gene>
<organism evidence="3 4">
    <name type="scientific">Aureimonas phyllosphaerae</name>
    <dbReference type="NCBI Taxonomy" id="1166078"/>
    <lineage>
        <taxon>Bacteria</taxon>
        <taxon>Pseudomonadati</taxon>
        <taxon>Pseudomonadota</taxon>
        <taxon>Alphaproteobacteria</taxon>
        <taxon>Hyphomicrobiales</taxon>
        <taxon>Aurantimonadaceae</taxon>
        <taxon>Aureimonas</taxon>
    </lineage>
</organism>
<feature type="compositionally biased region" description="Basic and acidic residues" evidence="1">
    <location>
        <begin position="126"/>
        <end position="135"/>
    </location>
</feature>
<keyword evidence="2" id="KW-0472">Membrane</keyword>
<comment type="caution">
    <text evidence="3">The sequence shown here is derived from an EMBL/GenBank/DDBJ whole genome shotgun (WGS) entry which is preliminary data.</text>
</comment>
<dbReference type="Pfam" id="PF10947">
    <property type="entry name" value="DUF2628"/>
    <property type="match status" value="1"/>
</dbReference>
<keyword evidence="2" id="KW-0812">Transmembrane</keyword>
<evidence type="ECO:0000256" key="2">
    <source>
        <dbReference type="SAM" id="Phobius"/>
    </source>
</evidence>
<evidence type="ECO:0008006" key="5">
    <source>
        <dbReference type="Google" id="ProtNLM"/>
    </source>
</evidence>
<protein>
    <recommendedName>
        <fullName evidence="5">DUF2628 domain-containing protein</fullName>
    </recommendedName>
</protein>
<evidence type="ECO:0000256" key="1">
    <source>
        <dbReference type="SAM" id="MobiDB-lite"/>
    </source>
</evidence>
<dbReference type="AlphaFoldDB" id="A0A7W6BQL6"/>
<proteinExistence type="predicted"/>
<reference evidence="3 4" key="1">
    <citation type="submission" date="2020-08" db="EMBL/GenBank/DDBJ databases">
        <title>Genomic Encyclopedia of Type Strains, Phase IV (KMG-IV): sequencing the most valuable type-strain genomes for metagenomic binning, comparative biology and taxonomic classification.</title>
        <authorList>
            <person name="Goeker M."/>
        </authorList>
    </citation>
    <scope>NUCLEOTIDE SEQUENCE [LARGE SCALE GENOMIC DNA]</scope>
    <source>
        <strain evidence="3 4">DSM 25024</strain>
    </source>
</reference>
<sequence>MRRYRIFEPPGAEGRTESARFLRDGFRPFAVVLPSLWLLGHRLYLAAVAVFLVDILVMVAAPSDDLPAAALLSLLLGLGVALEGPSLVVRRLARRGWRDAGAVWARDAIDAELLYYAGETTEMPKAKPLIDRSGEPRSPLRPGPSLFDLRSA</sequence>
<dbReference type="EMBL" id="JACIDO010000004">
    <property type="protein sequence ID" value="MBB3936276.1"/>
    <property type="molecule type" value="Genomic_DNA"/>
</dbReference>
<feature type="region of interest" description="Disordered" evidence="1">
    <location>
        <begin position="126"/>
        <end position="152"/>
    </location>
</feature>
<keyword evidence="4" id="KW-1185">Reference proteome</keyword>
<dbReference type="RefSeq" id="WP_175526887.1">
    <property type="nucleotide sequence ID" value="NZ_FOOA01000016.1"/>
</dbReference>
<dbReference type="Proteomes" id="UP000531216">
    <property type="component" value="Unassembled WGS sequence"/>
</dbReference>
<keyword evidence="2" id="KW-1133">Transmembrane helix</keyword>